<reference evidence="1 2" key="1">
    <citation type="journal article" date="2014" name="Int. J. Syst. Evol. Microbiol.">
        <title>Complete genome sequence of Corynebacterium casei LMG S-19264T (=DSM 44701T), isolated from a smear-ripened cheese.</title>
        <authorList>
            <consortium name="US DOE Joint Genome Institute (JGI-PGF)"/>
            <person name="Walter F."/>
            <person name="Albersmeier A."/>
            <person name="Kalinowski J."/>
            <person name="Ruckert C."/>
        </authorList>
    </citation>
    <scope>NUCLEOTIDE SEQUENCE [LARGE SCALE GENOMIC DNA]</scope>
    <source>
        <strain evidence="1 2">CGMCC 4.7111</strain>
    </source>
</reference>
<dbReference type="AlphaFoldDB" id="A0A917Y9G4"/>
<organism evidence="1 2">
    <name type="scientific">Streptomyces albiflavescens</name>
    <dbReference type="NCBI Taxonomy" id="1623582"/>
    <lineage>
        <taxon>Bacteria</taxon>
        <taxon>Bacillati</taxon>
        <taxon>Actinomycetota</taxon>
        <taxon>Actinomycetes</taxon>
        <taxon>Kitasatosporales</taxon>
        <taxon>Streptomycetaceae</taxon>
        <taxon>Streptomyces</taxon>
    </lineage>
</organism>
<dbReference type="EMBL" id="BMMM01000012">
    <property type="protein sequence ID" value="GGN77560.1"/>
    <property type="molecule type" value="Genomic_DNA"/>
</dbReference>
<protein>
    <submittedName>
        <fullName evidence="1">Uncharacterized protein</fullName>
    </submittedName>
</protein>
<name>A0A917Y9G4_9ACTN</name>
<proteinExistence type="predicted"/>
<dbReference type="RefSeq" id="WP_189189212.1">
    <property type="nucleotide sequence ID" value="NZ_BMMM01000012.1"/>
</dbReference>
<accession>A0A917Y9G4</accession>
<dbReference type="Proteomes" id="UP000600365">
    <property type="component" value="Unassembled WGS sequence"/>
</dbReference>
<evidence type="ECO:0000313" key="2">
    <source>
        <dbReference type="Proteomes" id="UP000600365"/>
    </source>
</evidence>
<comment type="caution">
    <text evidence="1">The sequence shown here is derived from an EMBL/GenBank/DDBJ whole genome shotgun (WGS) entry which is preliminary data.</text>
</comment>
<sequence length="68" mass="7185">MTDHALAPAASARICPDCDGFASAAVSSGGRDRNGHLRTVTVYCQACHGIGTLPLRRRFSPSQWEVAA</sequence>
<evidence type="ECO:0000313" key="1">
    <source>
        <dbReference type="EMBL" id="GGN77560.1"/>
    </source>
</evidence>
<gene>
    <name evidence="1" type="ORF">GCM10011579_059930</name>
</gene>
<keyword evidence="2" id="KW-1185">Reference proteome</keyword>